<reference evidence="2" key="1">
    <citation type="submission" date="2018-11" db="EMBL/GenBank/DDBJ databases">
        <authorList>
            <consortium name="Pathogen Informatics"/>
        </authorList>
    </citation>
    <scope>NUCLEOTIDE SEQUENCE</scope>
</reference>
<evidence type="ECO:0000313" key="3">
    <source>
        <dbReference type="Proteomes" id="UP000784294"/>
    </source>
</evidence>
<evidence type="ECO:0000256" key="1">
    <source>
        <dbReference type="SAM" id="MobiDB-lite"/>
    </source>
</evidence>
<feature type="region of interest" description="Disordered" evidence="1">
    <location>
        <begin position="1"/>
        <end position="55"/>
    </location>
</feature>
<dbReference type="EMBL" id="CAAALY010021141">
    <property type="protein sequence ID" value="VEL14435.1"/>
    <property type="molecule type" value="Genomic_DNA"/>
</dbReference>
<dbReference type="AlphaFoldDB" id="A0A3S5A8A2"/>
<accession>A0A3S5A8A2</accession>
<protein>
    <submittedName>
        <fullName evidence="2">Uncharacterized protein</fullName>
    </submittedName>
</protein>
<keyword evidence="3" id="KW-1185">Reference proteome</keyword>
<proteinExistence type="predicted"/>
<sequence length="209" mass="22771">MADGNGEATTAPSSPAGKQVATSTKLYHLSAVEGRHDEMQDGDQTPTLRRHRPSSLDSPFSYKAFSLPASAHAWTKAEACYFIPHVRPNLGPLIGLVLMRNTLSVHVGRPACLLVPLRHVHTLQVQPDCTVSLTGLSSAESEYTHETHTQTHTQTQAQAQARVLLLCLSVNCLKPRQLVGLIDCTENRLATDLCRFETAFSPDTGFMPS</sequence>
<comment type="caution">
    <text evidence="2">The sequence shown here is derived from an EMBL/GenBank/DDBJ whole genome shotgun (WGS) entry which is preliminary data.</text>
</comment>
<name>A0A3S5A8A2_9PLAT</name>
<gene>
    <name evidence="2" type="ORF">PXEA_LOCUS7875</name>
</gene>
<dbReference type="Proteomes" id="UP000784294">
    <property type="component" value="Unassembled WGS sequence"/>
</dbReference>
<organism evidence="2 3">
    <name type="scientific">Protopolystoma xenopodis</name>
    <dbReference type="NCBI Taxonomy" id="117903"/>
    <lineage>
        <taxon>Eukaryota</taxon>
        <taxon>Metazoa</taxon>
        <taxon>Spiralia</taxon>
        <taxon>Lophotrochozoa</taxon>
        <taxon>Platyhelminthes</taxon>
        <taxon>Monogenea</taxon>
        <taxon>Polyopisthocotylea</taxon>
        <taxon>Polystomatidea</taxon>
        <taxon>Polystomatidae</taxon>
        <taxon>Protopolystoma</taxon>
    </lineage>
</organism>
<evidence type="ECO:0000313" key="2">
    <source>
        <dbReference type="EMBL" id="VEL14435.1"/>
    </source>
</evidence>